<evidence type="ECO:0000313" key="2">
    <source>
        <dbReference type="EMBL" id="KAJ8894181.1"/>
    </source>
</evidence>
<protein>
    <recommendedName>
        <fullName evidence="1">Mutator-like transposase domain-containing protein</fullName>
    </recommendedName>
</protein>
<organism evidence="2 3">
    <name type="scientific">Dryococelus australis</name>
    <dbReference type="NCBI Taxonomy" id="614101"/>
    <lineage>
        <taxon>Eukaryota</taxon>
        <taxon>Metazoa</taxon>
        <taxon>Ecdysozoa</taxon>
        <taxon>Arthropoda</taxon>
        <taxon>Hexapoda</taxon>
        <taxon>Insecta</taxon>
        <taxon>Pterygota</taxon>
        <taxon>Neoptera</taxon>
        <taxon>Polyneoptera</taxon>
        <taxon>Phasmatodea</taxon>
        <taxon>Verophasmatodea</taxon>
        <taxon>Anareolatae</taxon>
        <taxon>Phasmatidae</taxon>
        <taxon>Eurycanthinae</taxon>
        <taxon>Dryococelus</taxon>
    </lineage>
</organism>
<keyword evidence="3" id="KW-1185">Reference proteome</keyword>
<name>A0ABQ9IC11_9NEOP</name>
<evidence type="ECO:0000259" key="1">
    <source>
        <dbReference type="Pfam" id="PF20700"/>
    </source>
</evidence>
<proteinExistence type="predicted"/>
<reference evidence="2 3" key="1">
    <citation type="submission" date="2023-02" db="EMBL/GenBank/DDBJ databases">
        <title>LHISI_Scaffold_Assembly.</title>
        <authorList>
            <person name="Stuart O.P."/>
            <person name="Cleave R."/>
            <person name="Magrath M.J.L."/>
            <person name="Mikheyev A.S."/>
        </authorList>
    </citation>
    <scope>NUCLEOTIDE SEQUENCE [LARGE SCALE GENOMIC DNA]</scope>
    <source>
        <strain evidence="2">Daus_M_001</strain>
        <tissue evidence="2">Leg muscle</tissue>
    </source>
</reference>
<dbReference type="Proteomes" id="UP001159363">
    <property type="component" value="Chromosome 2"/>
</dbReference>
<evidence type="ECO:0000313" key="3">
    <source>
        <dbReference type="Proteomes" id="UP001159363"/>
    </source>
</evidence>
<gene>
    <name evidence="2" type="ORF">PR048_006791</name>
</gene>
<accession>A0ABQ9IC11</accession>
<dbReference type="Pfam" id="PF20700">
    <property type="entry name" value="Mutator"/>
    <property type="match status" value="1"/>
</dbReference>
<feature type="domain" description="Mutator-like transposase" evidence="1">
    <location>
        <begin position="2"/>
        <end position="85"/>
    </location>
</feature>
<dbReference type="InterPro" id="IPR049012">
    <property type="entry name" value="Mutator_transp_dom"/>
</dbReference>
<comment type="caution">
    <text evidence="2">The sequence shown here is derived from an EMBL/GenBank/DDBJ whole genome shotgun (WGS) entry which is preliminary data.</text>
</comment>
<dbReference type="EMBL" id="JARBHB010000002">
    <property type="protein sequence ID" value="KAJ8894181.1"/>
    <property type="molecule type" value="Genomic_DNA"/>
</dbReference>
<sequence length="101" mass="11574">MCSVAMHGVKYHQMIGDGDSSAMCQLEKVEPYGSAFVIKKIERINHLSRYYLRWLQDISSKTKIHLEDVPLVLRKALSDRLQHLVFLSSLELSNTGKVKLE</sequence>